<evidence type="ECO:0000256" key="1">
    <source>
        <dbReference type="ARBA" id="ARBA00007381"/>
    </source>
</evidence>
<keyword evidence="3" id="KW-0067">ATP-binding</keyword>
<dbReference type="InterPro" id="IPR013126">
    <property type="entry name" value="Hsp_70_fam"/>
</dbReference>
<dbReference type="Pfam" id="PF00012">
    <property type="entry name" value="HSP70"/>
    <property type="match status" value="1"/>
</dbReference>
<reference evidence="4 5" key="1">
    <citation type="journal article" date="2022" name="Environ. Microbiol. Rep.">
        <title>Eco-phylogenetic analyses reveal divergent evolution of vitamin B12 metabolism in the marine bacterial family 'Psychromonadaceae'.</title>
        <authorList>
            <person name="Jin X."/>
            <person name="Yang Y."/>
            <person name="Cao H."/>
            <person name="Gao B."/>
            <person name="Zhao Z."/>
        </authorList>
    </citation>
    <scope>NUCLEOTIDE SEQUENCE [LARGE SCALE GENOMIC DNA]</scope>
    <source>
        <strain evidence="4 5">MKS20</strain>
    </source>
</reference>
<evidence type="ECO:0000313" key="4">
    <source>
        <dbReference type="EMBL" id="MCE2596558.1"/>
    </source>
</evidence>
<keyword evidence="5" id="KW-1185">Reference proteome</keyword>
<dbReference type="PROSITE" id="PS00329">
    <property type="entry name" value="HSP70_2"/>
    <property type="match status" value="1"/>
</dbReference>
<gene>
    <name evidence="4" type="primary">yegD</name>
    <name evidence="4" type="ORF">K6Y31_17320</name>
</gene>
<dbReference type="InterPro" id="IPR043129">
    <property type="entry name" value="ATPase_NBD"/>
</dbReference>
<evidence type="ECO:0000256" key="2">
    <source>
        <dbReference type="ARBA" id="ARBA00022741"/>
    </source>
</evidence>
<accession>A0ABS8WE54</accession>
<dbReference type="RefSeq" id="WP_233054196.1">
    <property type="nucleotide sequence ID" value="NZ_JAIMJA010000021.1"/>
</dbReference>
<evidence type="ECO:0000313" key="5">
    <source>
        <dbReference type="Proteomes" id="UP001201273"/>
    </source>
</evidence>
<proteinExistence type="inferred from homology"/>
<dbReference type="Proteomes" id="UP001201273">
    <property type="component" value="Unassembled WGS sequence"/>
</dbReference>
<dbReference type="SUPFAM" id="SSF53067">
    <property type="entry name" value="Actin-like ATPase domain"/>
    <property type="match status" value="2"/>
</dbReference>
<protein>
    <submittedName>
        <fullName evidence="4">Molecular chaperone</fullName>
    </submittedName>
</protein>
<name>A0ABS8WE54_9GAMM</name>
<dbReference type="Gene3D" id="3.30.420.40">
    <property type="match status" value="2"/>
</dbReference>
<dbReference type="EMBL" id="JAIMJA010000021">
    <property type="protein sequence ID" value="MCE2596558.1"/>
    <property type="molecule type" value="Genomic_DNA"/>
</dbReference>
<dbReference type="Gene3D" id="3.90.640.10">
    <property type="entry name" value="Actin, Chain A, domain 4"/>
    <property type="match status" value="1"/>
</dbReference>
<dbReference type="PANTHER" id="PTHR19375">
    <property type="entry name" value="HEAT SHOCK PROTEIN 70KDA"/>
    <property type="match status" value="1"/>
</dbReference>
<evidence type="ECO:0000256" key="3">
    <source>
        <dbReference type="ARBA" id="ARBA00022840"/>
    </source>
</evidence>
<comment type="caution">
    <text evidence="4">The sequence shown here is derived from an EMBL/GenBank/DDBJ whole genome shotgun (WGS) entry which is preliminary data.</text>
</comment>
<organism evidence="4 5">
    <name type="scientific">Motilimonas cestriensis</name>
    <dbReference type="NCBI Taxonomy" id="2742685"/>
    <lineage>
        <taxon>Bacteria</taxon>
        <taxon>Pseudomonadati</taxon>
        <taxon>Pseudomonadota</taxon>
        <taxon>Gammaproteobacteria</taxon>
        <taxon>Alteromonadales</taxon>
        <taxon>Alteromonadales genera incertae sedis</taxon>
        <taxon>Motilimonas</taxon>
    </lineage>
</organism>
<comment type="similarity">
    <text evidence="1">Belongs to the heat shock protein 70 family.</text>
</comment>
<keyword evidence="2" id="KW-0547">Nucleotide-binding</keyword>
<dbReference type="InterPro" id="IPR018181">
    <property type="entry name" value="Heat_shock_70_CS"/>
</dbReference>
<sequence>MFVGFDYGTSNCAIGAFEQGQPKLITLGEQDALLPSTLYAPERETIVAWLAQALPDSSLKTDWLKKRGPAILTGKRIQQELKLDGIDTNLHFGSAALQRYLEEPEEGYYIKSPKSFLGATGLNSIQLALFEDIVTAMFCHIKQQAEQQLQQDITQTVIGRPVNFQGLRGEQSNQQALKILTQAGLKAGFKDIEFQFEPNAAGFAFEAELNQDQKVLVVDIGGGTTDISLMEMGPSYNQLLDRQAQILGHSGERIGGNDFDINFALRGLMPLFGLDSALTTGKPMPSKALFDAVAINDVGSQTRFYSRENQLALKELRKDSLVPEQIQRLMHVQQHKQSYQLVNTAEQSKKRLSELNNHYADLGYIESGLGCDLSQAALAVASSPLLSRIQALIDETLLQAQAEPDVIFITGGSAKSPVITQFLQQQYPSTKLVAGDHFGSVTAGLTRWSKLCFA</sequence>
<dbReference type="NCBIfam" id="NF008673">
    <property type="entry name" value="PRK11678.1"/>
    <property type="match status" value="1"/>
</dbReference>